<accession>A0AAV7WVL0</accession>
<reference evidence="2" key="1">
    <citation type="journal article" date="2022" name="bioRxiv">
        <title>Sequencing and chromosome-scale assembly of the giantPleurodeles waltlgenome.</title>
        <authorList>
            <person name="Brown T."/>
            <person name="Elewa A."/>
            <person name="Iarovenko S."/>
            <person name="Subramanian E."/>
            <person name="Araus A.J."/>
            <person name="Petzold A."/>
            <person name="Susuki M."/>
            <person name="Suzuki K.-i.T."/>
            <person name="Hayashi T."/>
            <person name="Toyoda A."/>
            <person name="Oliveira C."/>
            <person name="Osipova E."/>
            <person name="Leigh N.D."/>
            <person name="Simon A."/>
            <person name="Yun M.H."/>
        </authorList>
    </citation>
    <scope>NUCLEOTIDE SEQUENCE</scope>
    <source>
        <strain evidence="2">20211129_DDA</strain>
        <tissue evidence="2">Liver</tissue>
    </source>
</reference>
<comment type="caution">
    <text evidence="2">The sequence shown here is derived from an EMBL/GenBank/DDBJ whole genome shotgun (WGS) entry which is preliminary data.</text>
</comment>
<dbReference type="AlphaFoldDB" id="A0AAV7WVL0"/>
<proteinExistence type="predicted"/>
<evidence type="ECO:0000256" key="1">
    <source>
        <dbReference type="SAM" id="MobiDB-lite"/>
    </source>
</evidence>
<evidence type="ECO:0000313" key="3">
    <source>
        <dbReference type="Proteomes" id="UP001066276"/>
    </source>
</evidence>
<protein>
    <submittedName>
        <fullName evidence="2">Uncharacterized protein</fullName>
    </submittedName>
</protein>
<name>A0AAV7WVL0_PLEWA</name>
<evidence type="ECO:0000313" key="2">
    <source>
        <dbReference type="EMBL" id="KAJ1217017.1"/>
    </source>
</evidence>
<sequence length="107" mass="11729">MERRDGGRPLADGDEEGPRDRITDMEACEHQTQSMDTASSIRPQDQLGSLPGVASSASAPEDKVRPAAGSHPRGRDLERLTKSYDDKGQVLQAVAMHTWIADRDKSR</sequence>
<keyword evidence="3" id="KW-1185">Reference proteome</keyword>
<dbReference type="EMBL" id="JANPWB010000001">
    <property type="protein sequence ID" value="KAJ1217017.1"/>
    <property type="molecule type" value="Genomic_DNA"/>
</dbReference>
<feature type="compositionally biased region" description="Basic and acidic residues" evidence="1">
    <location>
        <begin position="16"/>
        <end position="29"/>
    </location>
</feature>
<dbReference type="Proteomes" id="UP001066276">
    <property type="component" value="Chromosome 1_1"/>
</dbReference>
<feature type="compositionally biased region" description="Polar residues" evidence="1">
    <location>
        <begin position="30"/>
        <end position="47"/>
    </location>
</feature>
<feature type="compositionally biased region" description="Basic and acidic residues" evidence="1">
    <location>
        <begin position="73"/>
        <end position="84"/>
    </location>
</feature>
<feature type="region of interest" description="Disordered" evidence="1">
    <location>
        <begin position="1"/>
        <end position="84"/>
    </location>
</feature>
<gene>
    <name evidence="2" type="ORF">NDU88_004614</name>
</gene>
<organism evidence="2 3">
    <name type="scientific">Pleurodeles waltl</name>
    <name type="common">Iberian ribbed newt</name>
    <dbReference type="NCBI Taxonomy" id="8319"/>
    <lineage>
        <taxon>Eukaryota</taxon>
        <taxon>Metazoa</taxon>
        <taxon>Chordata</taxon>
        <taxon>Craniata</taxon>
        <taxon>Vertebrata</taxon>
        <taxon>Euteleostomi</taxon>
        <taxon>Amphibia</taxon>
        <taxon>Batrachia</taxon>
        <taxon>Caudata</taxon>
        <taxon>Salamandroidea</taxon>
        <taxon>Salamandridae</taxon>
        <taxon>Pleurodelinae</taxon>
        <taxon>Pleurodeles</taxon>
    </lineage>
</organism>